<organism evidence="3 4">
    <name type="scientific">Povalibacter uvarum</name>
    <dbReference type="NCBI Taxonomy" id="732238"/>
    <lineage>
        <taxon>Bacteria</taxon>
        <taxon>Pseudomonadati</taxon>
        <taxon>Pseudomonadota</taxon>
        <taxon>Gammaproteobacteria</taxon>
        <taxon>Steroidobacterales</taxon>
        <taxon>Steroidobacteraceae</taxon>
        <taxon>Povalibacter</taxon>
    </lineage>
</organism>
<dbReference type="EMBL" id="JACHHZ010000003">
    <property type="protein sequence ID" value="MBB6093628.1"/>
    <property type="molecule type" value="Genomic_DNA"/>
</dbReference>
<evidence type="ECO:0000313" key="4">
    <source>
        <dbReference type="Proteomes" id="UP000588068"/>
    </source>
</evidence>
<evidence type="ECO:0000259" key="2">
    <source>
        <dbReference type="Pfam" id="PF01979"/>
    </source>
</evidence>
<evidence type="ECO:0000256" key="1">
    <source>
        <dbReference type="SAM" id="SignalP"/>
    </source>
</evidence>
<comment type="caution">
    <text evidence="3">The sequence shown here is derived from an EMBL/GenBank/DDBJ whole genome shotgun (WGS) entry which is preliminary data.</text>
</comment>
<dbReference type="InterPro" id="IPR032466">
    <property type="entry name" value="Metal_Hydrolase"/>
</dbReference>
<dbReference type="PANTHER" id="PTHR43135">
    <property type="entry name" value="ALPHA-D-RIBOSE 1-METHYLPHOSPHONATE 5-TRIPHOSPHATE DIPHOSPHATASE"/>
    <property type="match status" value="1"/>
</dbReference>
<keyword evidence="4" id="KW-1185">Reference proteome</keyword>
<gene>
    <name evidence="3" type="ORF">HNQ60_002509</name>
</gene>
<accession>A0A841HN85</accession>
<feature type="chain" id="PRO_5032691325" evidence="1">
    <location>
        <begin position="26"/>
        <end position="668"/>
    </location>
</feature>
<feature type="domain" description="Amidohydrolase-related" evidence="2">
    <location>
        <begin position="302"/>
        <end position="653"/>
    </location>
</feature>
<dbReference type="RefSeq" id="WP_184332214.1">
    <property type="nucleotide sequence ID" value="NZ_JACHHZ010000003.1"/>
</dbReference>
<dbReference type="Gene3D" id="3.20.20.140">
    <property type="entry name" value="Metal-dependent hydrolases"/>
    <property type="match status" value="1"/>
</dbReference>
<dbReference type="InterPro" id="IPR051781">
    <property type="entry name" value="Metallo-dep_Hydrolase"/>
</dbReference>
<dbReference type="SUPFAM" id="SSF51338">
    <property type="entry name" value="Composite domain of metallo-dependent hydrolases"/>
    <property type="match status" value="1"/>
</dbReference>
<protein>
    <submittedName>
        <fullName evidence="3">Imidazolonepropionase-like amidohydrolase</fullName>
    </submittedName>
</protein>
<proteinExistence type="predicted"/>
<dbReference type="Proteomes" id="UP000588068">
    <property type="component" value="Unassembled WGS sequence"/>
</dbReference>
<keyword evidence="3" id="KW-0378">Hydrolase</keyword>
<dbReference type="PANTHER" id="PTHR43135:SF3">
    <property type="entry name" value="ALPHA-D-RIBOSE 1-METHYLPHOSPHONATE 5-TRIPHOSPHATE DIPHOSPHATASE"/>
    <property type="match status" value="1"/>
</dbReference>
<dbReference type="Pfam" id="PF01979">
    <property type="entry name" value="Amidohydro_1"/>
    <property type="match status" value="1"/>
</dbReference>
<reference evidence="3 4" key="1">
    <citation type="submission" date="2020-08" db="EMBL/GenBank/DDBJ databases">
        <title>Genomic Encyclopedia of Type Strains, Phase IV (KMG-IV): sequencing the most valuable type-strain genomes for metagenomic binning, comparative biology and taxonomic classification.</title>
        <authorList>
            <person name="Goeker M."/>
        </authorList>
    </citation>
    <scope>NUCLEOTIDE SEQUENCE [LARGE SCALE GENOMIC DNA]</scope>
    <source>
        <strain evidence="3 4">DSM 26723</strain>
    </source>
</reference>
<dbReference type="SUPFAM" id="SSF51556">
    <property type="entry name" value="Metallo-dependent hydrolases"/>
    <property type="match status" value="1"/>
</dbReference>
<keyword evidence="1" id="KW-0732">Signal</keyword>
<dbReference type="AlphaFoldDB" id="A0A841HN85"/>
<name>A0A841HN85_9GAMM</name>
<sequence>MHRILCRPFAVALAALFLTCNIASAQETTKYTVVIAGNNAGFQTTTTAADGTRKYAYEFNDRGRGPKLTSTIRLDAAGLPVSIETAGNDYLKAPVSEKFSVANAVARWDNGAEKEERKLPAPAFYVSLQSMPEELALLANALRRAEGNSLALLPAGRASVRKTGETTVKVGDRSRHVVAYEIDGLGFSPYSLWLEDDGKFFAAVSSWLSVIQEGWESSASALLKLQDEVDARRTRDLAHKLTRKPGRPVAITHANLFDSVSGKSTPNTTILIEGNRILSVGADAQIKPPKNAEIIDAAGKAVIPGLWDMHVHIGPNEGMQHLAAGVTSVRDLANDNDALQAIRRGIDAGDEIGPRIMMVGIIDGRGPFAGPTKMLIETQAEAKAAVDSYAKWGYEGIKVYSSVKPELVPGLIREAHAKGLRVNGHVPAHMTARQFVEAGADELQHINFVFLNFFDDVKDTRTPARFTTIAERAATLDLDSAPVRDFIKLLKEHHTVVDPTVSIFEGMLTDRPGKIAAGYATIADRLPPQVRRGLITGGLPVPEGQDQRFKDSAAALLHMVKRLYDAGIPIVAGTDAMPGFTLHRELELYVKAGIPAPDALRIATLGSAKVMKRDSQLGSVAPGKLADLLIIDGDPARNISDVRNTSLVIKDGNLYDPKALYGQMGVAP</sequence>
<dbReference type="InterPro" id="IPR006680">
    <property type="entry name" value="Amidohydro-rel"/>
</dbReference>
<feature type="signal peptide" evidence="1">
    <location>
        <begin position="1"/>
        <end position="25"/>
    </location>
</feature>
<dbReference type="Gene3D" id="3.30.110.90">
    <property type="entry name" value="Amidohydrolase"/>
    <property type="match status" value="1"/>
</dbReference>
<dbReference type="InterPro" id="IPR011059">
    <property type="entry name" value="Metal-dep_hydrolase_composite"/>
</dbReference>
<evidence type="ECO:0000313" key="3">
    <source>
        <dbReference type="EMBL" id="MBB6093628.1"/>
    </source>
</evidence>
<dbReference type="GO" id="GO:0016810">
    <property type="term" value="F:hydrolase activity, acting on carbon-nitrogen (but not peptide) bonds"/>
    <property type="evidence" value="ECO:0007669"/>
    <property type="project" value="InterPro"/>
</dbReference>
<dbReference type="Gene3D" id="1.20.58.520">
    <property type="entry name" value="Amidohydrolase"/>
    <property type="match status" value="1"/>
</dbReference>
<dbReference type="Gene3D" id="2.30.40.10">
    <property type="entry name" value="Urease, subunit C, domain 1"/>
    <property type="match status" value="2"/>
</dbReference>